<keyword evidence="1" id="KW-0328">Glycosyltransferase</keyword>
<name>A0ABN7VMD2_GIGMA</name>
<organism evidence="4 5">
    <name type="scientific">Gigaspora margarita</name>
    <dbReference type="NCBI Taxonomy" id="4874"/>
    <lineage>
        <taxon>Eukaryota</taxon>
        <taxon>Fungi</taxon>
        <taxon>Fungi incertae sedis</taxon>
        <taxon>Mucoromycota</taxon>
        <taxon>Glomeromycotina</taxon>
        <taxon>Glomeromycetes</taxon>
        <taxon>Diversisporales</taxon>
        <taxon>Gigasporaceae</taxon>
        <taxon>Gigaspora</taxon>
    </lineage>
</organism>
<evidence type="ECO:0000256" key="2">
    <source>
        <dbReference type="ARBA" id="ARBA00022679"/>
    </source>
</evidence>
<reference evidence="4 5" key="1">
    <citation type="submission" date="2021-06" db="EMBL/GenBank/DDBJ databases">
        <authorList>
            <person name="Kallberg Y."/>
            <person name="Tangrot J."/>
            <person name="Rosling A."/>
        </authorList>
    </citation>
    <scope>NUCLEOTIDE SEQUENCE [LARGE SCALE GENOMIC DNA]</scope>
    <source>
        <strain evidence="4 5">120-4 pot B 10/14</strain>
    </source>
</reference>
<dbReference type="PANTHER" id="PTHR48043">
    <property type="entry name" value="EG:EG0003.4 PROTEIN-RELATED"/>
    <property type="match status" value="1"/>
</dbReference>
<keyword evidence="3" id="KW-0472">Membrane</keyword>
<evidence type="ECO:0000256" key="3">
    <source>
        <dbReference type="SAM" id="Phobius"/>
    </source>
</evidence>
<dbReference type="Pfam" id="PF00201">
    <property type="entry name" value="UDPGT"/>
    <property type="match status" value="1"/>
</dbReference>
<keyword evidence="3" id="KW-0812">Transmembrane</keyword>
<dbReference type="Proteomes" id="UP000789901">
    <property type="component" value="Unassembled WGS sequence"/>
</dbReference>
<proteinExistence type="predicted"/>
<comment type="caution">
    <text evidence="4">The sequence shown here is derived from an EMBL/GenBank/DDBJ whole genome shotgun (WGS) entry which is preliminary data.</text>
</comment>
<protein>
    <submittedName>
        <fullName evidence="4">10084_t:CDS:1</fullName>
    </submittedName>
</protein>
<feature type="transmembrane region" description="Helical" evidence="3">
    <location>
        <begin position="394"/>
        <end position="421"/>
    </location>
</feature>
<dbReference type="InterPro" id="IPR002213">
    <property type="entry name" value="UDP_glucos_trans"/>
</dbReference>
<evidence type="ECO:0000256" key="1">
    <source>
        <dbReference type="ARBA" id="ARBA00022676"/>
    </source>
</evidence>
<dbReference type="PANTHER" id="PTHR48043:SF145">
    <property type="entry name" value="FI06409P-RELATED"/>
    <property type="match status" value="1"/>
</dbReference>
<keyword evidence="2" id="KW-0808">Transferase</keyword>
<dbReference type="Gene3D" id="3.40.50.2000">
    <property type="entry name" value="Glycogen Phosphorylase B"/>
    <property type="match status" value="1"/>
</dbReference>
<evidence type="ECO:0000313" key="4">
    <source>
        <dbReference type="EMBL" id="CAG8782003.1"/>
    </source>
</evidence>
<gene>
    <name evidence="4" type="ORF">GMARGA_LOCUS19864</name>
</gene>
<dbReference type="InterPro" id="IPR050271">
    <property type="entry name" value="UDP-glycosyltransferase"/>
</dbReference>
<dbReference type="CDD" id="cd03784">
    <property type="entry name" value="GT1_Gtf-like"/>
    <property type="match status" value="1"/>
</dbReference>
<accession>A0ABN7VMD2</accession>
<keyword evidence="5" id="KW-1185">Reference proteome</keyword>
<dbReference type="SUPFAM" id="SSF53756">
    <property type="entry name" value="UDP-Glycosyltransferase/glycogen phosphorylase"/>
    <property type="match status" value="1"/>
</dbReference>
<keyword evidence="3" id="KW-1133">Transmembrane helix</keyword>
<dbReference type="EMBL" id="CAJVQB010016918">
    <property type="protein sequence ID" value="CAG8782003.1"/>
    <property type="molecule type" value="Genomic_DNA"/>
</dbReference>
<evidence type="ECO:0000313" key="5">
    <source>
        <dbReference type="Proteomes" id="UP000789901"/>
    </source>
</evidence>
<sequence>MTGSHLPSMLEICKILMDRGYNVTLVAPGNYTAQSFSYKSIPQIRFDPKEMVVHNITVTSYLPLYNIYKKTAKEINADLFFCDHSLNHPCYDLAWKLGKPAVGITSSLIGTIIAIQSCRQRKITLTINDINAQRAKVGVDPHWNYGGRISNILMLLDNFFGFEEIGPILPDIYPSLTHNTSKHCGYSKSFLELIDQDVIDGVIWATVKTDTSELLSLNNSNIPMSVILNKNHPHIHITKYAPQFAILSHENTKLFLSHGGVSSCLESMYNARPMLILPIMGDQPGNAEKLKMAGMALSLSKTNLDVNDIVAKVKRLLDEKSFKKNAERLQLLAKVNSKRKYRGADLIKVVLNTAKHEGIEEENGGFKIDNEILLRDWITPDSRMGYIRGKYLDVYSVAFTLSLALSGGFVYALFKIINLIYRRNKNSQRSIKSKRE</sequence>